<protein>
    <recommendedName>
        <fullName evidence="2">Ribosomal protein bL31m N-terminal domain-containing protein</fullName>
    </recommendedName>
</protein>
<keyword evidence="4" id="KW-1185">Reference proteome</keyword>
<evidence type="ECO:0000313" key="3">
    <source>
        <dbReference type="EMBL" id="KAJ1645355.1"/>
    </source>
</evidence>
<dbReference type="Pfam" id="PF21492">
    <property type="entry name" value="bL31_N"/>
    <property type="match status" value="1"/>
</dbReference>
<dbReference type="EMBL" id="JANBOH010000110">
    <property type="protein sequence ID" value="KAJ1645355.1"/>
    <property type="molecule type" value="Genomic_DNA"/>
</dbReference>
<comment type="caution">
    <text evidence="3">The sequence shown here is derived from an EMBL/GenBank/DDBJ whole genome shotgun (WGS) entry which is preliminary data.</text>
</comment>
<sequence>MRPTQQALKSTKSVLARAWKPRAETSGSPASINFGPRHPELFTSQIVLSDGSSFTVRSVAPRTQVKITKDTRSHVLWNPQTGQQIEDEGGYLSSFQKKFQGFSGSSQISFADDVQRAKEQMGTNAMMLKKRGASKK</sequence>
<evidence type="ECO:0000256" key="1">
    <source>
        <dbReference type="SAM" id="MobiDB-lite"/>
    </source>
</evidence>
<feature type="region of interest" description="Disordered" evidence="1">
    <location>
        <begin position="1"/>
        <end position="36"/>
    </location>
</feature>
<organism evidence="3 4">
    <name type="scientific">Coemansia asiatica</name>
    <dbReference type="NCBI Taxonomy" id="1052880"/>
    <lineage>
        <taxon>Eukaryota</taxon>
        <taxon>Fungi</taxon>
        <taxon>Fungi incertae sedis</taxon>
        <taxon>Zoopagomycota</taxon>
        <taxon>Kickxellomycotina</taxon>
        <taxon>Kickxellomycetes</taxon>
        <taxon>Kickxellales</taxon>
        <taxon>Kickxellaceae</taxon>
        <taxon>Coemansia</taxon>
    </lineage>
</organism>
<dbReference type="Gene3D" id="6.20.130.10">
    <property type="match status" value="1"/>
</dbReference>
<dbReference type="GO" id="GO:0005762">
    <property type="term" value="C:mitochondrial large ribosomal subunit"/>
    <property type="evidence" value="ECO:0007669"/>
    <property type="project" value="InterPro"/>
</dbReference>
<feature type="compositionally biased region" description="Polar residues" evidence="1">
    <location>
        <begin position="1"/>
        <end position="13"/>
    </location>
</feature>
<dbReference type="InterPro" id="IPR048874">
    <property type="entry name" value="Ribosomal_bL31m_N"/>
</dbReference>
<evidence type="ECO:0000259" key="2">
    <source>
        <dbReference type="Pfam" id="PF21492"/>
    </source>
</evidence>
<name>A0A9W8CJ45_9FUNG</name>
<dbReference type="GO" id="GO:0003735">
    <property type="term" value="F:structural constituent of ribosome"/>
    <property type="evidence" value="ECO:0007669"/>
    <property type="project" value="InterPro"/>
</dbReference>
<dbReference type="PANTHER" id="PTHR28174">
    <property type="entry name" value="54S RIBOSOMAL PROTEIN L36, MITOCHONDRIAL"/>
    <property type="match status" value="1"/>
</dbReference>
<dbReference type="InterPro" id="IPR034600">
    <property type="entry name" value="Ribosomal_bL31m"/>
</dbReference>
<dbReference type="GO" id="GO:0032543">
    <property type="term" value="P:mitochondrial translation"/>
    <property type="evidence" value="ECO:0007669"/>
    <property type="project" value="InterPro"/>
</dbReference>
<evidence type="ECO:0000313" key="4">
    <source>
        <dbReference type="Proteomes" id="UP001145021"/>
    </source>
</evidence>
<reference evidence="3" key="1">
    <citation type="submission" date="2022-07" db="EMBL/GenBank/DDBJ databases">
        <title>Phylogenomic reconstructions and comparative analyses of Kickxellomycotina fungi.</title>
        <authorList>
            <person name="Reynolds N.K."/>
            <person name="Stajich J.E."/>
            <person name="Barry K."/>
            <person name="Grigoriev I.V."/>
            <person name="Crous P."/>
            <person name="Smith M.E."/>
        </authorList>
    </citation>
    <scope>NUCLEOTIDE SEQUENCE</scope>
    <source>
        <strain evidence="3">NBRC 105413</strain>
    </source>
</reference>
<dbReference type="PANTHER" id="PTHR28174:SF1">
    <property type="entry name" value="LARGE RIBOSOMAL SUBUNIT PROTEIN BL31M"/>
    <property type="match status" value="1"/>
</dbReference>
<gene>
    <name evidence="3" type="ORF">LPJ64_003058</name>
</gene>
<accession>A0A9W8CJ45</accession>
<dbReference type="AlphaFoldDB" id="A0A9W8CJ45"/>
<feature type="domain" description="Ribosomal protein bL31m N-terminal" evidence="2">
    <location>
        <begin position="42"/>
        <end position="79"/>
    </location>
</feature>
<proteinExistence type="predicted"/>
<dbReference type="Proteomes" id="UP001145021">
    <property type="component" value="Unassembled WGS sequence"/>
</dbReference>